<dbReference type="Proteomes" id="UP000789833">
    <property type="component" value="Unassembled WGS sequence"/>
</dbReference>
<keyword evidence="10" id="KW-1185">Reference proteome</keyword>
<evidence type="ECO:0000256" key="7">
    <source>
        <dbReference type="SAM" id="SignalP"/>
    </source>
</evidence>
<feature type="signal peptide" evidence="7">
    <location>
        <begin position="1"/>
        <end position="21"/>
    </location>
</feature>
<evidence type="ECO:0000256" key="4">
    <source>
        <dbReference type="ARBA" id="ARBA00023316"/>
    </source>
</evidence>
<evidence type="ECO:0000313" key="10">
    <source>
        <dbReference type="Proteomes" id="UP000789833"/>
    </source>
</evidence>
<dbReference type="CDD" id="cd06583">
    <property type="entry name" value="PGRP"/>
    <property type="match status" value="1"/>
</dbReference>
<evidence type="ECO:0000256" key="1">
    <source>
        <dbReference type="ARBA" id="ARBA00001561"/>
    </source>
</evidence>
<dbReference type="EC" id="3.5.1.28" evidence="2"/>
<reference evidence="9 10" key="1">
    <citation type="submission" date="2021-10" db="EMBL/GenBank/DDBJ databases">
        <authorList>
            <person name="Criscuolo A."/>
        </authorList>
    </citation>
    <scope>NUCLEOTIDE SEQUENCE [LARGE SCALE GENOMIC DNA]</scope>
    <source>
        <strain evidence="10">CIP 111883</strain>
    </source>
</reference>
<dbReference type="InterPro" id="IPR002502">
    <property type="entry name" value="Amidase_domain"/>
</dbReference>
<evidence type="ECO:0000256" key="6">
    <source>
        <dbReference type="ARBA" id="ARBA00032390"/>
    </source>
</evidence>
<dbReference type="Gene3D" id="3.40.80.10">
    <property type="entry name" value="Peptidoglycan recognition protein-like"/>
    <property type="match status" value="1"/>
</dbReference>
<feature type="chain" id="PRO_5047398412" description="N-acetylmuramoyl-L-alanine amidase" evidence="7">
    <location>
        <begin position="22"/>
        <end position="233"/>
    </location>
</feature>
<organism evidence="9 10">
    <name type="scientific">Sutcliffiella rhizosphaerae</name>
    <dbReference type="NCBI Taxonomy" id="2880967"/>
    <lineage>
        <taxon>Bacteria</taxon>
        <taxon>Bacillati</taxon>
        <taxon>Bacillota</taxon>
        <taxon>Bacilli</taxon>
        <taxon>Bacillales</taxon>
        <taxon>Bacillaceae</taxon>
        <taxon>Sutcliffiella</taxon>
    </lineage>
</organism>
<dbReference type="InterPro" id="IPR036505">
    <property type="entry name" value="Amidase/PGRP_sf"/>
</dbReference>
<evidence type="ECO:0000256" key="5">
    <source>
        <dbReference type="ARBA" id="ARBA00030881"/>
    </source>
</evidence>
<evidence type="ECO:0000256" key="3">
    <source>
        <dbReference type="ARBA" id="ARBA00022801"/>
    </source>
</evidence>
<keyword evidence="4" id="KW-0961">Cell wall biogenesis/degradation</keyword>
<dbReference type="EMBL" id="CAKJTJ010000007">
    <property type="protein sequence ID" value="CAG9620932.1"/>
    <property type="molecule type" value="Genomic_DNA"/>
</dbReference>
<dbReference type="InterPro" id="IPR051206">
    <property type="entry name" value="NAMLAA_amidase_2"/>
</dbReference>
<dbReference type="Pfam" id="PF01510">
    <property type="entry name" value="Amidase_2"/>
    <property type="match status" value="1"/>
</dbReference>
<evidence type="ECO:0000256" key="2">
    <source>
        <dbReference type="ARBA" id="ARBA00011901"/>
    </source>
</evidence>
<evidence type="ECO:0000259" key="8">
    <source>
        <dbReference type="SMART" id="SM00644"/>
    </source>
</evidence>
<gene>
    <name evidence="9" type="ORF">BACCIP111883_01704</name>
</gene>
<dbReference type="PANTHER" id="PTHR30417:SF1">
    <property type="entry name" value="N-ACETYLMURAMOYL-L-ALANINE AMIDASE AMID"/>
    <property type="match status" value="1"/>
</dbReference>
<dbReference type="RefSeq" id="WP_230500841.1">
    <property type="nucleotide sequence ID" value="NZ_CAKJTJ010000007.1"/>
</dbReference>
<name>A0ABM8YM79_9BACI</name>
<dbReference type="SUPFAM" id="SSF55846">
    <property type="entry name" value="N-acetylmuramoyl-L-alanine amidase-like"/>
    <property type="match status" value="1"/>
</dbReference>
<dbReference type="PROSITE" id="PS51257">
    <property type="entry name" value="PROKAR_LIPOPROTEIN"/>
    <property type="match status" value="1"/>
</dbReference>
<keyword evidence="3" id="KW-0378">Hydrolase</keyword>
<sequence>MYTYFKPIIIAILLLSGCSFKAVEVTEVEKETLPIVEDNNAVEHLEGSQIEMTAWFLPKKNSRVRGGSITHIMLHFTNNALHSPEDPYKLEEVYALFEEYEVSAHYMIDRDGEIYYLVPEERAAYHAGKGYLLNFQDYVYGLNDHSIGIELLAIGTKEEMGLNIPDDIYDLIQPVDIGYTDAQYEALNILLEDILRRNPGIKHDREHIIGHDEYARVRKSDPGSLFEWDRIGF</sequence>
<dbReference type="SMART" id="SM00644">
    <property type="entry name" value="Ami_2"/>
    <property type="match status" value="1"/>
</dbReference>
<protein>
    <recommendedName>
        <fullName evidence="2">N-acetylmuramoyl-L-alanine amidase</fullName>
        <ecNumber evidence="2">3.5.1.28</ecNumber>
    </recommendedName>
    <alternativeName>
        <fullName evidence="6">Autolysin</fullName>
    </alternativeName>
    <alternativeName>
        <fullName evidence="5">Cell wall hydrolase</fullName>
    </alternativeName>
</protein>
<accession>A0ABM8YM79</accession>
<proteinExistence type="predicted"/>
<comment type="caution">
    <text evidence="9">The sequence shown here is derived from an EMBL/GenBank/DDBJ whole genome shotgun (WGS) entry which is preliminary data.</text>
</comment>
<keyword evidence="7" id="KW-0732">Signal</keyword>
<evidence type="ECO:0000313" key="9">
    <source>
        <dbReference type="EMBL" id="CAG9620932.1"/>
    </source>
</evidence>
<comment type="catalytic activity">
    <reaction evidence="1">
        <text>Hydrolyzes the link between N-acetylmuramoyl residues and L-amino acid residues in certain cell-wall glycopeptides.</text>
        <dbReference type="EC" id="3.5.1.28"/>
    </reaction>
</comment>
<dbReference type="PANTHER" id="PTHR30417">
    <property type="entry name" value="N-ACETYLMURAMOYL-L-ALANINE AMIDASE AMID"/>
    <property type="match status" value="1"/>
</dbReference>
<feature type="domain" description="N-acetylmuramoyl-L-alanine amidase" evidence="8">
    <location>
        <begin position="57"/>
        <end position="223"/>
    </location>
</feature>